<dbReference type="EMBL" id="RXIL01000180">
    <property type="protein sequence ID" value="RZN65862.1"/>
    <property type="molecule type" value="Genomic_DNA"/>
</dbReference>
<dbReference type="InterPro" id="IPR036527">
    <property type="entry name" value="SCP2_sterol-bd_dom_sf"/>
</dbReference>
<dbReference type="SUPFAM" id="SSF55718">
    <property type="entry name" value="SCP-like"/>
    <property type="match status" value="1"/>
</dbReference>
<accession>A0A520KU75</accession>
<dbReference type="Proteomes" id="UP000320766">
    <property type="component" value="Unassembled WGS sequence"/>
</dbReference>
<comment type="caution">
    <text evidence="3">The sequence shown here is derived from an EMBL/GenBank/DDBJ whole genome shotgun (WGS) entry which is preliminary data.</text>
</comment>
<sequence length="177" mass="19665">MVLEEIDKIVGMFNDLIKESAAVLETLKKEEMGNILEKEPELLGRFFDIGEGMGDLPKMMKDGIDLINESMEVLARRYDELERALSDAEELGINFELSDVPLGLYLEIKEGKISIGLGELKEPTLKIKAEMPMTIKLLTGELDGMEAFMSEKIAIEGSAGEAVKILPVQAFMKKLRG</sequence>
<proteinExistence type="predicted"/>
<organism evidence="3 4">
    <name type="scientific">Candidatus Methanolliviera hydrocarbonicum</name>
    <dbReference type="NCBI Taxonomy" id="2491085"/>
    <lineage>
        <taxon>Archaea</taxon>
        <taxon>Methanobacteriati</taxon>
        <taxon>Methanobacteriota</taxon>
        <taxon>Candidatus Methanoliparia</taxon>
        <taxon>Candidatus Methanoliparales</taxon>
        <taxon>Candidatus Methanollivieraceae</taxon>
        <taxon>Candidatus Methanolliviera</taxon>
    </lineage>
</organism>
<name>A0A520KU75_9EURY</name>
<evidence type="ECO:0000256" key="1">
    <source>
        <dbReference type="SAM" id="Coils"/>
    </source>
</evidence>
<evidence type="ECO:0000313" key="3">
    <source>
        <dbReference type="EMBL" id="RZN65862.1"/>
    </source>
</evidence>
<reference evidence="3 4" key="1">
    <citation type="journal article" date="2019" name="Nat. Microbiol.">
        <title>Wide diversity of methane and short-chain alkane metabolisms in uncultured archaea.</title>
        <authorList>
            <person name="Borrel G."/>
            <person name="Adam P.S."/>
            <person name="McKay L.J."/>
            <person name="Chen L.X."/>
            <person name="Sierra-Garcia I.N."/>
            <person name="Sieber C.M."/>
            <person name="Letourneur Q."/>
            <person name="Ghozlane A."/>
            <person name="Andersen G.L."/>
            <person name="Li W.J."/>
            <person name="Hallam S.J."/>
            <person name="Muyzer G."/>
            <person name="de Oliveira V.M."/>
            <person name="Inskeep W.P."/>
            <person name="Banfield J.F."/>
            <person name="Gribaldo S."/>
        </authorList>
    </citation>
    <scope>NUCLEOTIDE SEQUENCE [LARGE SCALE GENOMIC DNA]</scope>
    <source>
        <strain evidence="3">NM1b</strain>
    </source>
</reference>
<evidence type="ECO:0000313" key="4">
    <source>
        <dbReference type="Proteomes" id="UP000320766"/>
    </source>
</evidence>
<protein>
    <submittedName>
        <fullName evidence="3">SCP2 sterol-binding domain-containing protein</fullName>
    </submittedName>
</protein>
<gene>
    <name evidence="3" type="ORF">EF807_09040</name>
</gene>
<evidence type="ECO:0000259" key="2">
    <source>
        <dbReference type="Pfam" id="PF02036"/>
    </source>
</evidence>
<dbReference type="InterPro" id="IPR003033">
    <property type="entry name" value="SCP2_sterol-bd_dom"/>
</dbReference>
<feature type="domain" description="SCP2" evidence="2">
    <location>
        <begin position="76"/>
        <end position="165"/>
    </location>
</feature>
<dbReference type="AlphaFoldDB" id="A0A520KU75"/>
<keyword evidence="1" id="KW-0175">Coiled coil</keyword>
<dbReference type="Gene3D" id="3.30.1050.10">
    <property type="entry name" value="SCP2 sterol-binding domain"/>
    <property type="match status" value="1"/>
</dbReference>
<dbReference type="Pfam" id="PF02036">
    <property type="entry name" value="SCP2"/>
    <property type="match status" value="1"/>
</dbReference>
<feature type="coiled-coil region" evidence="1">
    <location>
        <begin position="64"/>
        <end position="91"/>
    </location>
</feature>